<dbReference type="Proteomes" id="UP000229740">
    <property type="component" value="Unassembled WGS sequence"/>
</dbReference>
<gene>
    <name evidence="2" type="ORF">CSB45_05850</name>
</gene>
<accession>A0A2G6E742</accession>
<sequence>MQNISSKELKANPIRSILLLTQPSAAILALLLVLMHWHIPMSVKLILRTELPQHAEIQAVSSEMQAGRIAPSQIRTLDIQYPMFPNMRSTRFTEVSTCVLEPVKQLGVKVLEHNSATHEVLWQLEGRARRFQIRAKGIRKDLRMTGFDLVINTAQLLYGLLSVWIVFTAFSWFRLYKELRRNT</sequence>
<keyword evidence="1" id="KW-0472">Membrane</keyword>
<comment type="caution">
    <text evidence="2">The sequence shown here is derived from an EMBL/GenBank/DDBJ whole genome shotgun (WGS) entry which is preliminary data.</text>
</comment>
<protein>
    <submittedName>
        <fullName evidence="2">Uncharacterized protein</fullName>
    </submittedName>
</protein>
<name>A0A2G6E742_9BACT</name>
<feature type="transmembrane region" description="Helical" evidence="1">
    <location>
        <begin position="17"/>
        <end position="39"/>
    </location>
</feature>
<feature type="transmembrane region" description="Helical" evidence="1">
    <location>
        <begin position="156"/>
        <end position="176"/>
    </location>
</feature>
<evidence type="ECO:0000313" key="3">
    <source>
        <dbReference type="Proteomes" id="UP000229740"/>
    </source>
</evidence>
<keyword evidence="1" id="KW-0812">Transmembrane</keyword>
<evidence type="ECO:0000313" key="2">
    <source>
        <dbReference type="EMBL" id="PID57747.1"/>
    </source>
</evidence>
<dbReference type="EMBL" id="PDPS01000025">
    <property type="protein sequence ID" value="PID57747.1"/>
    <property type="molecule type" value="Genomic_DNA"/>
</dbReference>
<organism evidence="2 3">
    <name type="scientific">candidate division KSB3 bacterium</name>
    <dbReference type="NCBI Taxonomy" id="2044937"/>
    <lineage>
        <taxon>Bacteria</taxon>
        <taxon>candidate division KSB3</taxon>
    </lineage>
</organism>
<proteinExistence type="predicted"/>
<dbReference type="AlphaFoldDB" id="A0A2G6E742"/>
<keyword evidence="1" id="KW-1133">Transmembrane helix</keyword>
<evidence type="ECO:0000256" key="1">
    <source>
        <dbReference type="SAM" id="Phobius"/>
    </source>
</evidence>
<reference evidence="2 3" key="1">
    <citation type="submission" date="2017-10" db="EMBL/GenBank/DDBJ databases">
        <title>Novel microbial diversity and functional potential in the marine mammal oral microbiome.</title>
        <authorList>
            <person name="Dudek N.K."/>
            <person name="Sun C.L."/>
            <person name="Burstein D."/>
            <person name="Kantor R.S."/>
            <person name="Aliaga Goltsman D.S."/>
            <person name="Bik E.M."/>
            <person name="Thomas B.C."/>
            <person name="Banfield J.F."/>
            <person name="Relman D.A."/>
        </authorList>
    </citation>
    <scope>NUCLEOTIDE SEQUENCE [LARGE SCALE GENOMIC DNA]</scope>
    <source>
        <strain evidence="2">DOLZORAL124_49_17</strain>
    </source>
</reference>